<organism evidence="4 5">
    <name type="scientific">Phrynocephalus forsythii</name>
    <dbReference type="NCBI Taxonomy" id="171643"/>
    <lineage>
        <taxon>Eukaryota</taxon>
        <taxon>Metazoa</taxon>
        <taxon>Chordata</taxon>
        <taxon>Craniata</taxon>
        <taxon>Vertebrata</taxon>
        <taxon>Euteleostomi</taxon>
        <taxon>Lepidosauria</taxon>
        <taxon>Squamata</taxon>
        <taxon>Bifurcata</taxon>
        <taxon>Unidentata</taxon>
        <taxon>Episquamata</taxon>
        <taxon>Toxicofera</taxon>
        <taxon>Iguania</taxon>
        <taxon>Acrodonta</taxon>
        <taxon>Agamidae</taxon>
        <taxon>Agaminae</taxon>
        <taxon>Phrynocephalus</taxon>
    </lineage>
</organism>
<name>A0A9Q0XGG1_9SAUR</name>
<feature type="region of interest" description="Disordered" evidence="2">
    <location>
        <begin position="466"/>
        <end position="498"/>
    </location>
</feature>
<dbReference type="Gene3D" id="3.30.420.610">
    <property type="entry name" value="LOTUS domain-like"/>
    <property type="match status" value="1"/>
</dbReference>
<feature type="domain" description="HTH OST-type" evidence="3">
    <location>
        <begin position="203"/>
        <end position="273"/>
    </location>
</feature>
<dbReference type="CDD" id="cd08824">
    <property type="entry name" value="LOTUS"/>
    <property type="match status" value="1"/>
</dbReference>
<dbReference type="InterPro" id="IPR041966">
    <property type="entry name" value="LOTUS-like"/>
</dbReference>
<feature type="compositionally biased region" description="Polar residues" evidence="2">
    <location>
        <begin position="642"/>
        <end position="663"/>
    </location>
</feature>
<keyword evidence="1" id="KW-0221">Differentiation</keyword>
<feature type="compositionally biased region" description="Polar residues" evidence="2">
    <location>
        <begin position="747"/>
        <end position="760"/>
    </location>
</feature>
<dbReference type="EMBL" id="JAPFRF010000012">
    <property type="protein sequence ID" value="KAJ7313816.1"/>
    <property type="molecule type" value="Genomic_DNA"/>
</dbReference>
<dbReference type="InterPro" id="IPR025605">
    <property type="entry name" value="OST-HTH/LOTUS_dom"/>
</dbReference>
<feature type="region of interest" description="Disordered" evidence="2">
    <location>
        <begin position="336"/>
        <end position="360"/>
    </location>
</feature>
<dbReference type="AlphaFoldDB" id="A0A9Q0XGG1"/>
<feature type="compositionally biased region" description="Low complexity" evidence="2">
    <location>
        <begin position="812"/>
        <end position="845"/>
    </location>
</feature>
<dbReference type="Proteomes" id="UP001142489">
    <property type="component" value="Unassembled WGS sequence"/>
</dbReference>
<evidence type="ECO:0000259" key="3">
    <source>
        <dbReference type="PROSITE" id="PS51644"/>
    </source>
</evidence>
<comment type="caution">
    <text evidence="4">The sequence shown here is derived from an EMBL/GenBank/DDBJ whole genome shotgun (WGS) entry which is preliminary data.</text>
</comment>
<dbReference type="PROSITE" id="PS51644">
    <property type="entry name" value="HTH_OST"/>
    <property type="match status" value="1"/>
</dbReference>
<feature type="compositionally biased region" description="Low complexity" evidence="2">
    <location>
        <begin position="770"/>
        <end position="780"/>
    </location>
</feature>
<dbReference type="GO" id="GO:0030154">
    <property type="term" value="P:cell differentiation"/>
    <property type="evidence" value="ECO:0007669"/>
    <property type="project" value="UniProtKB-KW"/>
</dbReference>
<evidence type="ECO:0000256" key="1">
    <source>
        <dbReference type="ARBA" id="ARBA00022782"/>
    </source>
</evidence>
<feature type="compositionally biased region" description="Low complexity" evidence="2">
    <location>
        <begin position="478"/>
        <end position="487"/>
    </location>
</feature>
<gene>
    <name evidence="4" type="ORF">JRQ81_005539</name>
</gene>
<feature type="region of interest" description="Disordered" evidence="2">
    <location>
        <begin position="632"/>
        <end position="709"/>
    </location>
</feature>
<dbReference type="OrthoDB" id="9909891at2759"/>
<keyword evidence="5" id="KW-1185">Reference proteome</keyword>
<evidence type="ECO:0000313" key="4">
    <source>
        <dbReference type="EMBL" id="KAJ7313816.1"/>
    </source>
</evidence>
<proteinExistence type="predicted"/>
<feature type="region of interest" description="Disordered" evidence="2">
    <location>
        <begin position="722"/>
        <end position="898"/>
    </location>
</feature>
<evidence type="ECO:0000256" key="2">
    <source>
        <dbReference type="SAM" id="MobiDB-lite"/>
    </source>
</evidence>
<evidence type="ECO:0000313" key="5">
    <source>
        <dbReference type="Proteomes" id="UP001142489"/>
    </source>
</evidence>
<protein>
    <recommendedName>
        <fullName evidence="3">HTH OST-type domain-containing protein</fullName>
    </recommendedName>
</protein>
<reference evidence="4" key="1">
    <citation type="journal article" date="2023" name="DNA Res.">
        <title>Chromosome-level genome assembly of Phrynocephalus forsythii using third-generation DNA sequencing and Hi-C analysis.</title>
        <authorList>
            <person name="Qi Y."/>
            <person name="Zhao W."/>
            <person name="Zhao Y."/>
            <person name="Niu C."/>
            <person name="Cao S."/>
            <person name="Zhang Y."/>
        </authorList>
    </citation>
    <scope>NUCLEOTIDE SEQUENCE</scope>
    <source>
        <tissue evidence="4">Muscle</tissue>
    </source>
</reference>
<accession>A0A9Q0XGG1</accession>
<sequence length="903" mass="97019">MQTLTYDLHCTLGLAEVLVALTNLLAAYKSGLRVTKLQEFLLSRDGIDLEKFSLSHGYKDTLEFLEAQMTELSIHYREDRLSSVIQLAAGCGDNAKPLSTSCHSSASKAQDQSLPLSASPTVENGVHKYRSVVQPPVLPSFDNPCITSHAKISSSRQLLCPGPAQPPKACQLNGPLPPDEVSPQVDVEVPKISSLIKDQPAKDLEELKRQVAHILARHPEGMSLFQFRAAYSATYQEHLPLGNASSAKQCLLKMPDVVQLKGCGVQTLLLPVSLAAPAAKSGQPASSAVEKTPTVPGHTLPPTTAMAEPQMALRPILSKAPEVPQQSPVSFLPPDHCREPSDQESCLLPRGQLPTTTNPWQEHQRARAKAEDISGQPDWSRVEKASVDLAISVPKASLVGAPESRLKPPAPNTAAMPTPQTPLSFLQVSELCRQMNSKECSSFSQPVPQKAPLPVYPIQEYVRTNPKPECNSFPPQSPVVSPTTPTSWDENLKPSSLDPKSTHLTNPWSLSHRAPATLASQPVSAGFQAWSQPVVYPPITFLSEMPAHPVTYPTPFVPTPVHPCQIQVPKSTLRSHPHAQKVTPKRPAQVMPPIHSTAQWTYIPAVPHSNIFQVPETSRTLPPSAVVFPAGWSPLSPPPRNTDASRSPKSQAVPQLACSNQDGLQGFSLPGANEKHPDTTLEGVTSKPLSPTYPRPYNNADPLKTSSSTLPISSLSLSSTKASLEPPYASSGIKKNSNSPLEPPAFLNQQQFTSTSTAPDTSDVRPAGSPPSLLDPTSSTHDQHLHPLSSITSNSDVHFSEPESFNDPQPYTSVSAVRTVSSTPSLSSPLCPVGSPSSPSRQPSSAGWKGGIDYGAPDRKNAMPTIFNQTGSPPGPLSRRQTLPNRSPPVTPPSRSFDKCVIL</sequence>